<protein>
    <recommendedName>
        <fullName evidence="3">CCHC-type domain-containing protein</fullName>
    </recommendedName>
</protein>
<name>E2BAT7_HARSA</name>
<evidence type="ECO:0000313" key="2">
    <source>
        <dbReference type="Proteomes" id="UP000008237"/>
    </source>
</evidence>
<keyword evidence="2" id="KW-1185">Reference proteome</keyword>
<gene>
    <name evidence="1" type="ORF">EAI_04807</name>
</gene>
<evidence type="ECO:0000313" key="1">
    <source>
        <dbReference type="EMBL" id="EFN87193.1"/>
    </source>
</evidence>
<feature type="non-terminal residue" evidence="1">
    <location>
        <position position="142"/>
    </location>
</feature>
<dbReference type="EMBL" id="GL446835">
    <property type="protein sequence ID" value="EFN87193.1"/>
    <property type="molecule type" value="Genomic_DNA"/>
</dbReference>
<dbReference type="AlphaFoldDB" id="E2BAT7"/>
<dbReference type="OrthoDB" id="7555308at2759"/>
<dbReference type="InParanoid" id="E2BAT7"/>
<evidence type="ECO:0008006" key="3">
    <source>
        <dbReference type="Google" id="ProtNLM"/>
    </source>
</evidence>
<feature type="non-terminal residue" evidence="1">
    <location>
        <position position="1"/>
    </location>
</feature>
<dbReference type="Proteomes" id="UP000008237">
    <property type="component" value="Unassembled WGS sequence"/>
</dbReference>
<proteinExistence type="predicted"/>
<accession>E2BAT7</accession>
<organism evidence="2">
    <name type="scientific">Harpegnathos saltator</name>
    <name type="common">Jerdon's jumping ant</name>
    <dbReference type="NCBI Taxonomy" id="610380"/>
    <lineage>
        <taxon>Eukaryota</taxon>
        <taxon>Metazoa</taxon>
        <taxon>Ecdysozoa</taxon>
        <taxon>Arthropoda</taxon>
        <taxon>Hexapoda</taxon>
        <taxon>Insecta</taxon>
        <taxon>Pterygota</taxon>
        <taxon>Neoptera</taxon>
        <taxon>Endopterygota</taxon>
        <taxon>Hymenoptera</taxon>
        <taxon>Apocrita</taxon>
        <taxon>Aculeata</taxon>
        <taxon>Formicoidea</taxon>
        <taxon>Formicidae</taxon>
        <taxon>Ponerinae</taxon>
        <taxon>Ponerini</taxon>
        <taxon>Harpegnathos</taxon>
    </lineage>
</organism>
<reference evidence="1 2" key="1">
    <citation type="journal article" date="2010" name="Science">
        <title>Genomic comparison of the ants Camponotus floridanus and Harpegnathos saltator.</title>
        <authorList>
            <person name="Bonasio R."/>
            <person name="Zhang G."/>
            <person name="Ye C."/>
            <person name="Mutti N.S."/>
            <person name="Fang X."/>
            <person name="Qin N."/>
            <person name="Donahue G."/>
            <person name="Yang P."/>
            <person name="Li Q."/>
            <person name="Li C."/>
            <person name="Zhang P."/>
            <person name="Huang Z."/>
            <person name="Berger S.L."/>
            <person name="Reinberg D."/>
            <person name="Wang J."/>
            <person name="Liebig J."/>
        </authorList>
    </citation>
    <scope>NUCLEOTIDE SEQUENCE [LARGE SCALE GENOMIC DNA]</scope>
    <source>
        <strain evidence="1 2">R22 G/1</strain>
    </source>
</reference>
<sequence>IRRAANGRRLLEISGPDGPARADSLAIKLRAVFGDSALVSRPMAKGELRLSNLDDSVTVSEVAEVVAFNGGCEVTDIRTGPIRPIMNGMGSVWIQCPMAVAVKLAKLGRIRVGWVSARVELLRTRPMQCFKCWEFGHVREAC</sequence>